<accession>A0ABU6ULH7</accession>
<keyword evidence="2" id="KW-1185">Reference proteome</keyword>
<protein>
    <submittedName>
        <fullName evidence="1">Uncharacterized protein</fullName>
    </submittedName>
</protein>
<evidence type="ECO:0000313" key="1">
    <source>
        <dbReference type="EMBL" id="MED6161165.1"/>
    </source>
</evidence>
<reference evidence="1 2" key="1">
    <citation type="journal article" date="2023" name="Plants (Basel)">
        <title>Bridging the Gap: Combining Genomics and Transcriptomics Approaches to Understand Stylosanthes scabra, an Orphan Legume from the Brazilian Caatinga.</title>
        <authorList>
            <person name="Ferreira-Neto J.R.C."/>
            <person name="da Silva M.D."/>
            <person name="Binneck E."/>
            <person name="de Melo N.F."/>
            <person name="da Silva R.H."/>
            <person name="de Melo A.L.T.M."/>
            <person name="Pandolfi V."/>
            <person name="Bustamante F.O."/>
            <person name="Brasileiro-Vidal A.C."/>
            <person name="Benko-Iseppon A.M."/>
        </authorList>
    </citation>
    <scope>NUCLEOTIDE SEQUENCE [LARGE SCALE GENOMIC DNA]</scope>
    <source>
        <tissue evidence="1">Leaves</tissue>
    </source>
</reference>
<organism evidence="1 2">
    <name type="scientific">Stylosanthes scabra</name>
    <dbReference type="NCBI Taxonomy" id="79078"/>
    <lineage>
        <taxon>Eukaryota</taxon>
        <taxon>Viridiplantae</taxon>
        <taxon>Streptophyta</taxon>
        <taxon>Embryophyta</taxon>
        <taxon>Tracheophyta</taxon>
        <taxon>Spermatophyta</taxon>
        <taxon>Magnoliopsida</taxon>
        <taxon>eudicotyledons</taxon>
        <taxon>Gunneridae</taxon>
        <taxon>Pentapetalae</taxon>
        <taxon>rosids</taxon>
        <taxon>fabids</taxon>
        <taxon>Fabales</taxon>
        <taxon>Fabaceae</taxon>
        <taxon>Papilionoideae</taxon>
        <taxon>50 kb inversion clade</taxon>
        <taxon>dalbergioids sensu lato</taxon>
        <taxon>Dalbergieae</taxon>
        <taxon>Pterocarpus clade</taxon>
        <taxon>Stylosanthes</taxon>
    </lineage>
</organism>
<dbReference type="EMBL" id="JASCZI010121313">
    <property type="protein sequence ID" value="MED6161165.1"/>
    <property type="molecule type" value="Genomic_DNA"/>
</dbReference>
<evidence type="ECO:0000313" key="2">
    <source>
        <dbReference type="Proteomes" id="UP001341840"/>
    </source>
</evidence>
<comment type="caution">
    <text evidence="1">The sequence shown here is derived from an EMBL/GenBank/DDBJ whole genome shotgun (WGS) entry which is preliminary data.</text>
</comment>
<dbReference type="Proteomes" id="UP001341840">
    <property type="component" value="Unassembled WGS sequence"/>
</dbReference>
<sequence length="121" mass="13714">MPILNPHTAAHTLTHLPIPRIGILLHASYTHMRAADTTPQLVLHCLTNPHTHMRPLAPHTSHSHTASTHRHGEQRLCTTLHCQPTRTLHSPTHTRISMYTALMRHTKLPQYPSTIHAYAFD</sequence>
<name>A0ABU6ULH7_9FABA</name>
<proteinExistence type="predicted"/>
<gene>
    <name evidence="1" type="ORF">PIB30_058134</name>
</gene>